<organism evidence="2">
    <name type="scientific">Anguilla anguilla</name>
    <name type="common">European freshwater eel</name>
    <name type="synonym">Muraena anguilla</name>
    <dbReference type="NCBI Taxonomy" id="7936"/>
    <lineage>
        <taxon>Eukaryota</taxon>
        <taxon>Metazoa</taxon>
        <taxon>Chordata</taxon>
        <taxon>Craniata</taxon>
        <taxon>Vertebrata</taxon>
        <taxon>Euteleostomi</taxon>
        <taxon>Actinopterygii</taxon>
        <taxon>Neopterygii</taxon>
        <taxon>Teleostei</taxon>
        <taxon>Anguilliformes</taxon>
        <taxon>Anguillidae</taxon>
        <taxon>Anguilla</taxon>
    </lineage>
</organism>
<dbReference type="AlphaFoldDB" id="A0A0E9VEN1"/>
<evidence type="ECO:0000313" key="2">
    <source>
        <dbReference type="EMBL" id="JAH76589.1"/>
    </source>
</evidence>
<keyword evidence="1" id="KW-0472">Membrane</keyword>
<dbReference type="EMBL" id="GBXM01031988">
    <property type="protein sequence ID" value="JAH76589.1"/>
    <property type="molecule type" value="Transcribed_RNA"/>
</dbReference>
<keyword evidence="1" id="KW-1133">Transmembrane helix</keyword>
<evidence type="ECO:0000256" key="1">
    <source>
        <dbReference type="SAM" id="Phobius"/>
    </source>
</evidence>
<sequence>MKELTSAEEELRNTRTLFNCFFFIILFFKIWIAGHVDVMEYKIYSPSIKNWALEDFSGLPVFHACRGGLTYFL</sequence>
<accession>A0A0E9VEN1</accession>
<reference evidence="2" key="1">
    <citation type="submission" date="2014-11" db="EMBL/GenBank/DDBJ databases">
        <authorList>
            <person name="Amaro Gonzalez C."/>
        </authorList>
    </citation>
    <scope>NUCLEOTIDE SEQUENCE</scope>
</reference>
<feature type="transmembrane region" description="Helical" evidence="1">
    <location>
        <begin position="16"/>
        <end position="34"/>
    </location>
</feature>
<name>A0A0E9VEN1_ANGAN</name>
<protein>
    <submittedName>
        <fullName evidence="2">Uncharacterized protein</fullName>
    </submittedName>
</protein>
<reference evidence="2" key="2">
    <citation type="journal article" date="2015" name="Fish Shellfish Immunol.">
        <title>Early steps in the European eel (Anguilla anguilla)-Vibrio vulnificus interaction in the gills: Role of the RtxA13 toxin.</title>
        <authorList>
            <person name="Callol A."/>
            <person name="Pajuelo D."/>
            <person name="Ebbesson L."/>
            <person name="Teles M."/>
            <person name="MacKenzie S."/>
            <person name="Amaro C."/>
        </authorList>
    </citation>
    <scope>NUCLEOTIDE SEQUENCE</scope>
</reference>
<keyword evidence="1" id="KW-0812">Transmembrane</keyword>
<proteinExistence type="predicted"/>